<feature type="domain" description="FlgD Tudor-like" evidence="7">
    <location>
        <begin position="83"/>
        <end position="212"/>
    </location>
</feature>
<dbReference type="Proteomes" id="UP000199598">
    <property type="component" value="Unassembled WGS sequence"/>
</dbReference>
<evidence type="ECO:0000259" key="7">
    <source>
        <dbReference type="Pfam" id="PF13861"/>
    </source>
</evidence>
<comment type="similarity">
    <text evidence="1 5">Belongs to the FlgD family.</text>
</comment>
<evidence type="ECO:0000256" key="1">
    <source>
        <dbReference type="ARBA" id="ARBA00010577"/>
    </source>
</evidence>
<gene>
    <name evidence="8" type="ORF">SAMN04488518_103273</name>
</gene>
<keyword evidence="8" id="KW-0966">Cell projection</keyword>
<evidence type="ECO:0000256" key="2">
    <source>
        <dbReference type="ARBA" id="ARBA00016013"/>
    </source>
</evidence>
<dbReference type="InterPro" id="IPR025965">
    <property type="entry name" value="FlgD/Vpr_Ig-like"/>
</dbReference>
<name>A0A1I3Y287_9HYPH</name>
<sequence length="218" mass="23417">MTTINALTPNADTSGASTQNSINANFDLFISLLTTQVQNQDPLEPLDSAEYTNQLVQYTMVEQQVATTEKLEEQLTQLKTQSASQFVNYIGKEVTAQSASAQLKDDKASWNLDAVSEGKATITVKNSEGAEVYQEEIDLKEGDNTFEWDGVATNGTKAGDGAYSIDIITKDANGEPFAVQTEVKGKVDAVDFSTGDIILHMGDLKIPVGEVTGVNGIL</sequence>
<dbReference type="EMBL" id="FOSK01000003">
    <property type="protein sequence ID" value="SFK25376.1"/>
    <property type="molecule type" value="Genomic_DNA"/>
</dbReference>
<dbReference type="Pfam" id="PF03963">
    <property type="entry name" value="FlgD"/>
    <property type="match status" value="1"/>
</dbReference>
<dbReference type="InterPro" id="IPR025963">
    <property type="entry name" value="FLgD_Tudor"/>
</dbReference>
<evidence type="ECO:0000256" key="5">
    <source>
        <dbReference type="RuleBase" id="RU362076"/>
    </source>
</evidence>
<protein>
    <recommendedName>
        <fullName evidence="2 5">Basal-body rod modification protein FlgD</fullName>
    </recommendedName>
</protein>
<dbReference type="Pfam" id="PF13861">
    <property type="entry name" value="FLgD_tudor"/>
    <property type="match status" value="1"/>
</dbReference>
<dbReference type="Pfam" id="PF13860">
    <property type="entry name" value="FlgD_ig"/>
    <property type="match status" value="1"/>
</dbReference>
<dbReference type="Gene3D" id="2.30.30.910">
    <property type="match status" value="1"/>
</dbReference>
<keyword evidence="3 5" id="KW-1005">Bacterial flagellum biogenesis</keyword>
<dbReference type="Gene3D" id="2.60.40.4070">
    <property type="match status" value="1"/>
</dbReference>
<evidence type="ECO:0000256" key="4">
    <source>
        <dbReference type="ARBA" id="ARBA00024746"/>
    </source>
</evidence>
<evidence type="ECO:0000313" key="9">
    <source>
        <dbReference type="Proteomes" id="UP000199598"/>
    </source>
</evidence>
<proteinExistence type="inferred from homology"/>
<accession>A0A1I3Y287</accession>
<evidence type="ECO:0000259" key="6">
    <source>
        <dbReference type="Pfam" id="PF13860"/>
    </source>
</evidence>
<evidence type="ECO:0000313" key="8">
    <source>
        <dbReference type="EMBL" id="SFK25376.1"/>
    </source>
</evidence>
<dbReference type="InterPro" id="IPR005648">
    <property type="entry name" value="FlgD"/>
</dbReference>
<comment type="caution">
    <text evidence="8">The sequence shown here is derived from an EMBL/GenBank/DDBJ whole genome shotgun (WGS) entry which is preliminary data.</text>
</comment>
<evidence type="ECO:0000256" key="3">
    <source>
        <dbReference type="ARBA" id="ARBA00022795"/>
    </source>
</evidence>
<comment type="function">
    <text evidence="4 5">Required for flagellar hook formation. May act as a scaffolding protein.</text>
</comment>
<keyword evidence="9" id="KW-1185">Reference proteome</keyword>
<keyword evidence="8" id="KW-0282">Flagellum</keyword>
<keyword evidence="8" id="KW-0969">Cilium</keyword>
<organism evidence="8 9">
    <name type="scientific">Pseudovibrio ascidiaceicola</name>
    <dbReference type="NCBI Taxonomy" id="285279"/>
    <lineage>
        <taxon>Bacteria</taxon>
        <taxon>Pseudomonadati</taxon>
        <taxon>Pseudomonadota</taxon>
        <taxon>Alphaproteobacteria</taxon>
        <taxon>Hyphomicrobiales</taxon>
        <taxon>Stappiaceae</taxon>
        <taxon>Pseudovibrio</taxon>
    </lineage>
</organism>
<dbReference type="RefSeq" id="WP_063312609.1">
    <property type="nucleotide sequence ID" value="NZ_FOSK01000003.1"/>
</dbReference>
<feature type="domain" description="FlgD/Vpr Ig-like" evidence="6">
    <location>
        <begin position="106"/>
        <end position="167"/>
    </location>
</feature>
<reference evidence="8 9" key="1">
    <citation type="submission" date="2016-10" db="EMBL/GenBank/DDBJ databases">
        <authorList>
            <person name="Varghese N."/>
            <person name="Submissions S."/>
        </authorList>
    </citation>
    <scope>NUCLEOTIDE SEQUENCE [LARGE SCALE GENOMIC DNA]</scope>
    <source>
        <strain evidence="8 9">DSM 16392</strain>
    </source>
</reference>